<protein>
    <submittedName>
        <fullName evidence="3">Uncharacterized protein</fullName>
    </submittedName>
</protein>
<evidence type="ECO:0000313" key="3">
    <source>
        <dbReference type="EMBL" id="CAF4778067.1"/>
    </source>
</evidence>
<feature type="chain" id="PRO_5032363849" evidence="2">
    <location>
        <begin position="22"/>
        <end position="126"/>
    </location>
</feature>
<accession>A0A821N2E0</accession>
<gene>
    <name evidence="3" type="ORF">PMACD_LOCUS2181</name>
</gene>
<proteinExistence type="predicted"/>
<comment type="caution">
    <text evidence="3">The sequence shown here is derived from an EMBL/GenBank/DDBJ whole genome shotgun (WGS) entry which is preliminary data.</text>
</comment>
<dbReference type="OrthoDB" id="10473702at2759"/>
<keyword evidence="4" id="KW-1185">Reference proteome</keyword>
<keyword evidence="2" id="KW-0732">Signal</keyword>
<evidence type="ECO:0000256" key="1">
    <source>
        <dbReference type="SAM" id="MobiDB-lite"/>
    </source>
</evidence>
<reference evidence="3" key="1">
    <citation type="submission" date="2021-02" db="EMBL/GenBank/DDBJ databases">
        <authorList>
            <person name="Steward A R."/>
        </authorList>
    </citation>
    <scope>NUCLEOTIDE SEQUENCE</scope>
</reference>
<organism evidence="3 4">
    <name type="scientific">Pieris macdunnoughi</name>
    <dbReference type="NCBI Taxonomy" id="345717"/>
    <lineage>
        <taxon>Eukaryota</taxon>
        <taxon>Metazoa</taxon>
        <taxon>Ecdysozoa</taxon>
        <taxon>Arthropoda</taxon>
        <taxon>Hexapoda</taxon>
        <taxon>Insecta</taxon>
        <taxon>Pterygota</taxon>
        <taxon>Neoptera</taxon>
        <taxon>Endopterygota</taxon>
        <taxon>Lepidoptera</taxon>
        <taxon>Glossata</taxon>
        <taxon>Ditrysia</taxon>
        <taxon>Papilionoidea</taxon>
        <taxon>Pieridae</taxon>
        <taxon>Pierinae</taxon>
        <taxon>Pieris</taxon>
    </lineage>
</organism>
<evidence type="ECO:0000256" key="2">
    <source>
        <dbReference type="SAM" id="SignalP"/>
    </source>
</evidence>
<feature type="region of interest" description="Disordered" evidence="1">
    <location>
        <begin position="71"/>
        <end position="100"/>
    </location>
</feature>
<dbReference type="Proteomes" id="UP000663880">
    <property type="component" value="Unassembled WGS sequence"/>
</dbReference>
<dbReference type="EMBL" id="CAJOBZ010000004">
    <property type="protein sequence ID" value="CAF4778067.1"/>
    <property type="molecule type" value="Genomic_DNA"/>
</dbReference>
<name>A0A821N2E0_9NEOP</name>
<evidence type="ECO:0000313" key="4">
    <source>
        <dbReference type="Proteomes" id="UP000663880"/>
    </source>
</evidence>
<feature type="signal peptide" evidence="2">
    <location>
        <begin position="1"/>
        <end position="21"/>
    </location>
</feature>
<dbReference type="AlphaFoldDB" id="A0A821N2E0"/>
<sequence>MELRRYIHILICLGYLTSCLAAPGFSSKKRSVPTLNINGDDPLLVSNFENIGKDPSLINDTENFTTENYENTEITTSETEMDEPSTPSFKNESTETTTESDLLFQPIDEYILESINSPDLLASLIG</sequence>